<keyword evidence="2" id="KW-0812">Transmembrane</keyword>
<feature type="transmembrane region" description="Helical" evidence="2">
    <location>
        <begin position="100"/>
        <end position="123"/>
    </location>
</feature>
<keyword evidence="2" id="KW-1133">Transmembrane helix</keyword>
<evidence type="ECO:0000256" key="1">
    <source>
        <dbReference type="SAM" id="MobiDB-lite"/>
    </source>
</evidence>
<evidence type="ECO:0000313" key="3">
    <source>
        <dbReference type="EMBL" id="WUO46527.1"/>
    </source>
</evidence>
<organism evidence="3 4">
    <name type="scientific">Streptomyces goshikiensis</name>
    <dbReference type="NCBI Taxonomy" id="1942"/>
    <lineage>
        <taxon>Bacteria</taxon>
        <taxon>Bacillati</taxon>
        <taxon>Actinomycetota</taxon>
        <taxon>Actinomycetes</taxon>
        <taxon>Kitasatosporales</taxon>
        <taxon>Streptomycetaceae</taxon>
        <taxon>Streptomyces</taxon>
    </lineage>
</organism>
<feature type="transmembrane region" description="Helical" evidence="2">
    <location>
        <begin position="220"/>
        <end position="240"/>
    </location>
</feature>
<proteinExistence type="predicted"/>
<dbReference type="EMBL" id="CP108057">
    <property type="protein sequence ID" value="WUO46527.1"/>
    <property type="molecule type" value="Genomic_DNA"/>
</dbReference>
<evidence type="ECO:0000313" key="4">
    <source>
        <dbReference type="Proteomes" id="UP001432075"/>
    </source>
</evidence>
<reference evidence="3" key="1">
    <citation type="submission" date="2022-10" db="EMBL/GenBank/DDBJ databases">
        <title>The complete genomes of actinobacterial strains from the NBC collection.</title>
        <authorList>
            <person name="Joergensen T.S."/>
            <person name="Alvarez Arevalo M."/>
            <person name="Sterndorff E.B."/>
            <person name="Faurdal D."/>
            <person name="Vuksanovic O."/>
            <person name="Mourched A.-S."/>
            <person name="Charusanti P."/>
            <person name="Shaw S."/>
            <person name="Blin K."/>
            <person name="Weber T."/>
        </authorList>
    </citation>
    <scope>NUCLEOTIDE SEQUENCE</scope>
    <source>
        <strain evidence="3">NBC_00283</strain>
    </source>
</reference>
<keyword evidence="4" id="KW-1185">Reference proteome</keyword>
<feature type="transmembrane region" description="Helical" evidence="2">
    <location>
        <begin position="69"/>
        <end position="88"/>
    </location>
</feature>
<protein>
    <submittedName>
        <fullName evidence="3">ABC transporter permease</fullName>
    </submittedName>
</protein>
<name>A0ABZ1RI90_9ACTN</name>
<feature type="transmembrane region" description="Helical" evidence="2">
    <location>
        <begin position="280"/>
        <end position="300"/>
    </location>
</feature>
<feature type="transmembrane region" description="Helical" evidence="2">
    <location>
        <begin position="192"/>
        <end position="213"/>
    </location>
</feature>
<feature type="region of interest" description="Disordered" evidence="1">
    <location>
        <begin position="1"/>
        <end position="47"/>
    </location>
</feature>
<keyword evidence="2" id="KW-0472">Membrane</keyword>
<evidence type="ECO:0000256" key="2">
    <source>
        <dbReference type="SAM" id="Phobius"/>
    </source>
</evidence>
<feature type="transmembrane region" description="Helical" evidence="2">
    <location>
        <begin position="150"/>
        <end position="172"/>
    </location>
</feature>
<dbReference type="Proteomes" id="UP001432075">
    <property type="component" value="Chromosome"/>
</dbReference>
<sequence length="305" mass="31021">MTGLPTTGPMTSGGSSTSAPASGGSTPGGTTTNAAEKAGYSSPLPSPRPHLGHALASEWTKMTSVRSTMWTLSLLVATVVGIGLLLIANTNNEDYDRIPFTTPAIFGLLIGQLSVMVLGVLTMTSEHGTGLIRTTFTAAPERHRVLTAKYIVFSLTAFLVTAASVFVVTLAATIVHSGAGAGRHGSSEWTGALLGSLYVTLLGVLALALGALLRHAAGAIATMIGVVTLPPVIGAVLNIWEAGKSAGETLLQYNAPVALMQLFGLTGNDGGLNAVPGDTAQMTLVLLVTGTAVAASYVVVGRRDI</sequence>
<accession>A0ABZ1RI90</accession>
<feature type="compositionally biased region" description="Low complexity" evidence="1">
    <location>
        <begin position="1"/>
        <end position="32"/>
    </location>
</feature>
<dbReference type="RefSeq" id="WP_328775854.1">
    <property type="nucleotide sequence ID" value="NZ_CP108057.1"/>
</dbReference>
<gene>
    <name evidence="3" type="ORF">OHU17_12095</name>
</gene>